<comment type="caution">
    <text evidence="10">The sequence shown here is derived from an EMBL/GenBank/DDBJ whole genome shotgun (WGS) entry which is preliminary data.</text>
</comment>
<dbReference type="InterPro" id="IPR036055">
    <property type="entry name" value="LDL_receptor-like_sf"/>
</dbReference>
<dbReference type="Pfam" id="PF00057">
    <property type="entry name" value="Ldl_recept_a"/>
    <property type="match status" value="3"/>
</dbReference>
<dbReference type="Gene3D" id="4.10.400.10">
    <property type="entry name" value="Low-density Lipoprotein Receptor"/>
    <property type="match status" value="1"/>
</dbReference>
<keyword evidence="5" id="KW-0472">Membrane</keyword>
<dbReference type="GO" id="GO:0006898">
    <property type="term" value="P:receptor-mediated endocytosis"/>
    <property type="evidence" value="ECO:0007669"/>
    <property type="project" value="TreeGrafter"/>
</dbReference>
<evidence type="ECO:0000256" key="4">
    <source>
        <dbReference type="ARBA" id="ARBA00022989"/>
    </source>
</evidence>
<keyword evidence="2" id="KW-0812">Transmembrane</keyword>
<gene>
    <name evidence="10" type="ORF">MEDL_63681</name>
</gene>
<evidence type="ECO:0000256" key="1">
    <source>
        <dbReference type="ARBA" id="ARBA00004167"/>
    </source>
</evidence>
<dbReference type="PROSITE" id="PS50068">
    <property type="entry name" value="LDLRA_2"/>
    <property type="match status" value="3"/>
</dbReference>
<dbReference type="OrthoDB" id="10062665at2759"/>
<keyword evidence="7" id="KW-0675">Receptor</keyword>
<dbReference type="Gene3D" id="2.40.128.620">
    <property type="match status" value="2"/>
</dbReference>
<keyword evidence="11" id="KW-1185">Reference proteome</keyword>
<dbReference type="PROSITE" id="PS01209">
    <property type="entry name" value="LDLRA_1"/>
    <property type="match status" value="1"/>
</dbReference>
<dbReference type="CDD" id="cd00112">
    <property type="entry name" value="LDLa"/>
    <property type="match status" value="1"/>
</dbReference>
<dbReference type="SUPFAM" id="SSF57424">
    <property type="entry name" value="LDL receptor-like module"/>
    <property type="match status" value="3"/>
</dbReference>
<evidence type="ECO:0000313" key="11">
    <source>
        <dbReference type="Proteomes" id="UP000683360"/>
    </source>
</evidence>
<reference evidence="10" key="1">
    <citation type="submission" date="2021-03" db="EMBL/GenBank/DDBJ databases">
        <authorList>
            <person name="Bekaert M."/>
        </authorList>
    </citation>
    <scope>NUCLEOTIDE SEQUENCE</scope>
</reference>
<keyword evidence="4" id="KW-1133">Transmembrane helix</keyword>
<feature type="disulfide bond" evidence="9">
    <location>
        <begin position="176"/>
        <end position="194"/>
    </location>
</feature>
<evidence type="ECO:0000256" key="7">
    <source>
        <dbReference type="ARBA" id="ARBA00023170"/>
    </source>
</evidence>
<dbReference type="AlphaFoldDB" id="A0A8S3VBB9"/>
<comment type="subcellular location">
    <subcellularLocation>
        <location evidence="1">Membrane</location>
        <topology evidence="1">Single-pass membrane protein</topology>
    </subcellularLocation>
</comment>
<dbReference type="InterPro" id="IPR023415">
    <property type="entry name" value="LDLR_class-A_CS"/>
</dbReference>
<keyword evidence="8" id="KW-0325">Glycoprotein</keyword>
<dbReference type="SMART" id="SM00192">
    <property type="entry name" value="LDLa"/>
    <property type="match status" value="3"/>
</dbReference>
<feature type="disulfide bond" evidence="9">
    <location>
        <begin position="169"/>
        <end position="181"/>
    </location>
</feature>
<evidence type="ECO:0000256" key="8">
    <source>
        <dbReference type="ARBA" id="ARBA00023180"/>
    </source>
</evidence>
<dbReference type="PANTHER" id="PTHR22722:SF14">
    <property type="entry name" value="MEGALIN, ISOFORM A"/>
    <property type="match status" value="1"/>
</dbReference>
<evidence type="ECO:0000256" key="6">
    <source>
        <dbReference type="ARBA" id="ARBA00023157"/>
    </source>
</evidence>
<comment type="caution">
    <text evidence="9">Lacks conserved residue(s) required for the propagation of feature annotation.</text>
</comment>
<dbReference type="PRINTS" id="PR00261">
    <property type="entry name" value="LDLRECEPTOR"/>
</dbReference>
<evidence type="ECO:0000256" key="5">
    <source>
        <dbReference type="ARBA" id="ARBA00023136"/>
    </source>
</evidence>
<dbReference type="GO" id="GO:0043235">
    <property type="term" value="C:receptor complex"/>
    <property type="evidence" value="ECO:0007669"/>
    <property type="project" value="TreeGrafter"/>
</dbReference>
<dbReference type="GO" id="GO:0042562">
    <property type="term" value="F:hormone binding"/>
    <property type="evidence" value="ECO:0007669"/>
    <property type="project" value="TreeGrafter"/>
</dbReference>
<evidence type="ECO:0000256" key="2">
    <source>
        <dbReference type="ARBA" id="ARBA00022692"/>
    </source>
</evidence>
<evidence type="ECO:0000256" key="9">
    <source>
        <dbReference type="PROSITE-ProRule" id="PRU00124"/>
    </source>
</evidence>
<protein>
    <submittedName>
        <fullName evidence="10">LRP2</fullName>
    </submittedName>
</protein>
<dbReference type="Proteomes" id="UP000683360">
    <property type="component" value="Unassembled WGS sequence"/>
</dbReference>
<keyword evidence="3" id="KW-0677">Repeat</keyword>
<evidence type="ECO:0000313" key="10">
    <source>
        <dbReference type="EMBL" id="CAG2252089.1"/>
    </source>
</evidence>
<proteinExistence type="predicted"/>
<dbReference type="EMBL" id="CAJPWZ010003105">
    <property type="protein sequence ID" value="CAG2252089.1"/>
    <property type="molecule type" value="Genomic_DNA"/>
</dbReference>
<accession>A0A8S3VBB9</accession>
<sequence length="209" mass="23755">MLPISDYKCRDEDVKCADGRQCIWKPAVCNDYIACNDGSDESEATCKENIFIKNGNVVKAYYDKTDASGVHITIEGAQTIRVKLREFLHPKMSPNQNTPRPCDTKRKLSDISLTPMSAEKDNYTCKYPGADLKCADDLQCFSFLHLCDGKRDCNDGSDETFHVCKTRNCGWRERSCDNGNCVYIRQFCDGKDDCGDNSDEREPCFRNNY</sequence>
<dbReference type="PANTHER" id="PTHR22722">
    <property type="entry name" value="LOW-DENSITY LIPOPROTEIN RECEPTOR-RELATED PROTEIN 2-RELATED"/>
    <property type="match status" value="1"/>
</dbReference>
<keyword evidence="6 9" id="KW-1015">Disulfide bond</keyword>
<organism evidence="10 11">
    <name type="scientific">Mytilus edulis</name>
    <name type="common">Blue mussel</name>
    <dbReference type="NCBI Taxonomy" id="6550"/>
    <lineage>
        <taxon>Eukaryota</taxon>
        <taxon>Metazoa</taxon>
        <taxon>Spiralia</taxon>
        <taxon>Lophotrochozoa</taxon>
        <taxon>Mollusca</taxon>
        <taxon>Bivalvia</taxon>
        <taxon>Autobranchia</taxon>
        <taxon>Pteriomorphia</taxon>
        <taxon>Mytilida</taxon>
        <taxon>Mytiloidea</taxon>
        <taxon>Mytilidae</taxon>
        <taxon>Mytilinae</taxon>
        <taxon>Mytilus</taxon>
    </lineage>
</organism>
<evidence type="ECO:0000256" key="3">
    <source>
        <dbReference type="ARBA" id="ARBA00022737"/>
    </source>
</evidence>
<dbReference type="InterPro" id="IPR002172">
    <property type="entry name" value="LDrepeatLR_classA_rpt"/>
</dbReference>
<dbReference type="InterPro" id="IPR051221">
    <property type="entry name" value="LDLR-related"/>
</dbReference>
<name>A0A8S3VBB9_MYTED</name>
<dbReference type="GO" id="GO:0016324">
    <property type="term" value="C:apical plasma membrane"/>
    <property type="evidence" value="ECO:0007669"/>
    <property type="project" value="TreeGrafter"/>
</dbReference>